<feature type="site" description="Transition state stabilizer" evidence="9">
    <location>
        <position position="178"/>
    </location>
</feature>
<comment type="cofactor">
    <cofactor evidence="9">
        <name>Mg(2+)</name>
        <dbReference type="ChEBI" id="CHEBI:18420"/>
    </cofactor>
    <cofactor evidence="9">
        <name>Mn(2+)</name>
        <dbReference type="ChEBI" id="CHEBI:29035"/>
    </cofactor>
    <text evidence="9">Mg(2+). Can also accept Mn(2+).</text>
</comment>
<comment type="catalytic activity">
    <reaction evidence="9">
        <text>acetate + ATP = acetyl phosphate + ADP</text>
        <dbReference type="Rhea" id="RHEA:11352"/>
        <dbReference type="ChEBI" id="CHEBI:22191"/>
        <dbReference type="ChEBI" id="CHEBI:30089"/>
        <dbReference type="ChEBI" id="CHEBI:30616"/>
        <dbReference type="ChEBI" id="CHEBI:456216"/>
        <dbReference type="EC" id="2.7.2.1"/>
    </reaction>
</comment>
<keyword evidence="2 9" id="KW-0963">Cytoplasm</keyword>
<comment type="similarity">
    <text evidence="1 9 10">Belongs to the acetokinase family.</text>
</comment>
<keyword evidence="12" id="KW-1185">Reference proteome</keyword>
<dbReference type="NCBIfam" id="TIGR00016">
    <property type="entry name" value="ackA"/>
    <property type="match status" value="1"/>
</dbReference>
<comment type="caution">
    <text evidence="11">The sequence shown here is derived from an EMBL/GenBank/DDBJ whole genome shotgun (WGS) entry which is preliminary data.</text>
</comment>
<evidence type="ECO:0000313" key="11">
    <source>
        <dbReference type="EMBL" id="GLX85598.1"/>
    </source>
</evidence>
<dbReference type="HAMAP" id="MF_00020">
    <property type="entry name" value="Acetate_kinase"/>
    <property type="match status" value="1"/>
</dbReference>
<sequence>MDKNLILVINCGSSSIKFSLIAPDDGSEHLAGIAQNLLSSAANITFKQNSEKLNYSLPEPFDHETALASIVGFLQDNKYAEHVCAIGHRVVHGGETYSQPILINDQVMNTLADLAQLAPLHNPANITGINAAQKAFAQLPQVAVFDTAFHQTMPEKAFLYALPYDLYQSHGIRRYGFHGTSHYYVCHEASRLLQLKQNQGSFISAHLGNGSSICAIENGKSLDTSMGLTPLSGVVMGTRSGDIDPGIIFHLINGLGYSHEQVNNLLNKESGLLGLSELSNDCRTLEEAMFNENNQQAKLALDIFCYRIAKQIAAYAASLTTLDGIIFTGGIGENSDYVRAQVVQSLSLLNIHIDEELNVATRFGQAGNIASKSSRACLVIPTNEEWVIAKQTAEVIQAN</sequence>
<dbReference type="EC" id="2.7.2.1" evidence="9"/>
<dbReference type="PIRSF" id="PIRSF000722">
    <property type="entry name" value="Acetate_prop_kin"/>
    <property type="match status" value="1"/>
</dbReference>
<evidence type="ECO:0000256" key="3">
    <source>
        <dbReference type="ARBA" id="ARBA00022679"/>
    </source>
</evidence>
<evidence type="ECO:0000256" key="7">
    <source>
        <dbReference type="ARBA" id="ARBA00022840"/>
    </source>
</evidence>
<dbReference type="PROSITE" id="PS01075">
    <property type="entry name" value="ACETATE_KINASE_1"/>
    <property type="match status" value="1"/>
</dbReference>
<dbReference type="InterPro" id="IPR043129">
    <property type="entry name" value="ATPase_NBD"/>
</dbReference>
<dbReference type="PROSITE" id="PS01076">
    <property type="entry name" value="ACETATE_KINASE_2"/>
    <property type="match status" value="1"/>
</dbReference>
<dbReference type="Pfam" id="PF00871">
    <property type="entry name" value="Acetate_kinase"/>
    <property type="match status" value="1"/>
</dbReference>
<dbReference type="PANTHER" id="PTHR21060">
    <property type="entry name" value="ACETATE KINASE"/>
    <property type="match status" value="1"/>
</dbReference>
<evidence type="ECO:0000256" key="1">
    <source>
        <dbReference type="ARBA" id="ARBA00008748"/>
    </source>
</evidence>
<comment type="subunit">
    <text evidence="9">Homodimer.</text>
</comment>
<comment type="function">
    <text evidence="9">Catalyzes the formation of acetyl phosphate from acetate and ATP. Can also catalyze the reverse reaction.</text>
</comment>
<evidence type="ECO:0000256" key="4">
    <source>
        <dbReference type="ARBA" id="ARBA00022723"/>
    </source>
</evidence>
<dbReference type="Gene3D" id="3.30.420.40">
    <property type="match status" value="2"/>
</dbReference>
<evidence type="ECO:0000256" key="8">
    <source>
        <dbReference type="ARBA" id="ARBA00022842"/>
    </source>
</evidence>
<comment type="pathway">
    <text evidence="9">Metabolic intermediate biosynthesis; acetyl-CoA biosynthesis; acetyl-CoA from acetate: step 1/2.</text>
</comment>
<dbReference type="SUPFAM" id="SSF53067">
    <property type="entry name" value="Actin-like ATPase domain"/>
    <property type="match status" value="2"/>
</dbReference>
<evidence type="ECO:0000313" key="12">
    <source>
        <dbReference type="Proteomes" id="UP001157134"/>
    </source>
</evidence>
<dbReference type="PRINTS" id="PR00471">
    <property type="entry name" value="ACETATEKNASE"/>
</dbReference>
<keyword evidence="3 9" id="KW-0808">Transferase</keyword>
<proteinExistence type="inferred from homology"/>
<dbReference type="CDD" id="cd24010">
    <property type="entry name" value="ASKHA_NBD_AcK_PK"/>
    <property type="match status" value="1"/>
</dbReference>
<dbReference type="PANTHER" id="PTHR21060:SF21">
    <property type="entry name" value="ACETATE KINASE"/>
    <property type="match status" value="1"/>
</dbReference>
<feature type="binding site" evidence="9">
    <location>
        <position position="384"/>
    </location>
    <ligand>
        <name>Mg(2+)</name>
        <dbReference type="ChEBI" id="CHEBI:18420"/>
    </ligand>
</feature>
<dbReference type="GO" id="GO:0016301">
    <property type="term" value="F:kinase activity"/>
    <property type="evidence" value="ECO:0007669"/>
    <property type="project" value="UniProtKB-KW"/>
</dbReference>
<keyword evidence="6 9" id="KW-0418">Kinase</keyword>
<protein>
    <recommendedName>
        <fullName evidence="9">Acetate kinase</fullName>
        <ecNumber evidence="9">2.7.2.1</ecNumber>
    </recommendedName>
    <alternativeName>
        <fullName evidence="9">Acetokinase</fullName>
    </alternativeName>
</protein>
<evidence type="ECO:0000256" key="9">
    <source>
        <dbReference type="HAMAP-Rule" id="MF_00020"/>
    </source>
</evidence>
<keyword evidence="5 9" id="KW-0547">Nucleotide-binding</keyword>
<feature type="site" description="Transition state stabilizer" evidence="9">
    <location>
        <position position="239"/>
    </location>
</feature>
<feature type="active site" description="Proton donor/acceptor" evidence="9">
    <location>
        <position position="146"/>
    </location>
</feature>
<evidence type="ECO:0000256" key="5">
    <source>
        <dbReference type="ARBA" id="ARBA00022741"/>
    </source>
</evidence>
<dbReference type="InterPro" id="IPR004372">
    <property type="entry name" value="Ac/propionate_kinase"/>
</dbReference>
<accession>A0ABQ6HBW2</accession>
<gene>
    <name evidence="9 11" type="primary">ackA</name>
    <name evidence="11" type="ORF">tloyanaT_18500</name>
</gene>
<feature type="binding site" evidence="9">
    <location>
        <position position="17"/>
    </location>
    <ligand>
        <name>ATP</name>
        <dbReference type="ChEBI" id="CHEBI:30616"/>
    </ligand>
</feature>
<feature type="binding site" evidence="9">
    <location>
        <position position="89"/>
    </location>
    <ligand>
        <name>substrate</name>
    </ligand>
</feature>
<evidence type="ECO:0000256" key="10">
    <source>
        <dbReference type="RuleBase" id="RU003835"/>
    </source>
</evidence>
<keyword evidence="4 9" id="KW-0479">Metal-binding</keyword>
<keyword evidence="8 9" id="KW-0460">Magnesium</keyword>
<dbReference type="Proteomes" id="UP001157134">
    <property type="component" value="Unassembled WGS sequence"/>
</dbReference>
<feature type="binding site" evidence="9">
    <location>
        <position position="10"/>
    </location>
    <ligand>
        <name>Mg(2+)</name>
        <dbReference type="ChEBI" id="CHEBI:18420"/>
    </ligand>
</feature>
<dbReference type="InterPro" id="IPR000890">
    <property type="entry name" value="Aliphatic_acid_kin_short-chain"/>
</dbReference>
<dbReference type="InterPro" id="IPR023865">
    <property type="entry name" value="Aliphatic_acid_kinase_CS"/>
</dbReference>
<name>A0ABQ6HBW2_9GAMM</name>
<dbReference type="RefSeq" id="WP_284297851.1">
    <property type="nucleotide sequence ID" value="NZ_BSSV01000003.1"/>
</dbReference>
<reference evidence="11 12" key="1">
    <citation type="submission" date="2023-03" db="EMBL/GenBank/DDBJ databases">
        <title>Thalassotalea loyana LMG 22536T draft genome sequence.</title>
        <authorList>
            <person name="Sawabe T."/>
        </authorList>
    </citation>
    <scope>NUCLEOTIDE SEQUENCE [LARGE SCALE GENOMIC DNA]</scope>
    <source>
        <strain evidence="11 12">LMG 22536</strain>
    </source>
</reference>
<keyword evidence="7 9" id="KW-0067">ATP-binding</keyword>
<organism evidence="11 12">
    <name type="scientific">Thalassotalea loyana</name>
    <dbReference type="NCBI Taxonomy" id="280483"/>
    <lineage>
        <taxon>Bacteria</taxon>
        <taxon>Pseudomonadati</taxon>
        <taxon>Pseudomonadota</taxon>
        <taxon>Gammaproteobacteria</taxon>
        <taxon>Alteromonadales</taxon>
        <taxon>Colwelliaceae</taxon>
        <taxon>Thalassotalea</taxon>
    </lineage>
</organism>
<comment type="subcellular location">
    <subcellularLocation>
        <location evidence="9">Cytoplasm</location>
    </subcellularLocation>
</comment>
<feature type="binding site" evidence="9">
    <location>
        <begin position="330"/>
        <end position="334"/>
    </location>
    <ligand>
        <name>ATP</name>
        <dbReference type="ChEBI" id="CHEBI:30616"/>
    </ligand>
</feature>
<dbReference type="EMBL" id="BSSV01000003">
    <property type="protein sequence ID" value="GLX85598.1"/>
    <property type="molecule type" value="Genomic_DNA"/>
</dbReference>
<evidence type="ECO:0000256" key="2">
    <source>
        <dbReference type="ARBA" id="ARBA00022490"/>
    </source>
</evidence>
<feature type="binding site" evidence="9">
    <location>
        <begin position="206"/>
        <end position="210"/>
    </location>
    <ligand>
        <name>ATP</name>
        <dbReference type="ChEBI" id="CHEBI:30616"/>
    </ligand>
</feature>
<feature type="binding site" evidence="9">
    <location>
        <begin position="281"/>
        <end position="283"/>
    </location>
    <ligand>
        <name>ATP</name>
        <dbReference type="ChEBI" id="CHEBI:30616"/>
    </ligand>
</feature>
<evidence type="ECO:0000256" key="6">
    <source>
        <dbReference type="ARBA" id="ARBA00022777"/>
    </source>
</evidence>